<dbReference type="EC" id="1.13.11.54" evidence="12"/>
<dbReference type="KEGG" id="bdr:105225592"/>
<evidence type="ECO:0000256" key="4">
    <source>
        <dbReference type="ARBA" id="ARBA00022596"/>
    </source>
</evidence>
<keyword evidence="7 12" id="KW-0223">Dioxygenase</keyword>
<feature type="binding site" evidence="12">
    <location>
        <position position="134"/>
    </location>
    <ligand>
        <name>Fe(2+)</name>
        <dbReference type="ChEBI" id="CHEBI:29033"/>
        <note>for iron-dependent acireductone dioxygenase activity</note>
    </ligand>
</feature>
<evidence type="ECO:0000256" key="6">
    <source>
        <dbReference type="ARBA" id="ARBA00022723"/>
    </source>
</evidence>
<keyword evidence="10 12" id="KW-0486">Methionine biosynthesis</keyword>
<evidence type="ECO:0000313" key="13">
    <source>
        <dbReference type="EMBL" id="JAC57552.1"/>
    </source>
</evidence>
<comment type="pathway">
    <text evidence="12">Amino-acid biosynthesis; L-methionine biosynthesis via salvage pathway; L-methionine from S-methyl-5-thio-alpha-D-ribose 1-phosphate: step 5/6.</text>
</comment>
<feature type="binding site" evidence="12">
    <location>
        <position position="91"/>
    </location>
    <ligand>
        <name>Ni(2+)</name>
        <dbReference type="ChEBI" id="CHEBI:49786"/>
        <note>for nickel-dependent acireductone dioxygenase activity</note>
    </ligand>
</feature>
<dbReference type="CTD" id="55256"/>
<evidence type="ECO:0000256" key="11">
    <source>
        <dbReference type="ARBA" id="ARBA00023242"/>
    </source>
</evidence>
<keyword evidence="6 12" id="KW-0479">Metal-binding</keyword>
<keyword evidence="11 12" id="KW-0539">Nucleus</keyword>
<dbReference type="UniPathway" id="UPA00904">
    <property type="reaction ID" value="UER00878"/>
</dbReference>
<keyword evidence="8 12" id="KW-0560">Oxidoreductase</keyword>
<dbReference type="OrthoDB" id="1867259at2759"/>
<dbReference type="HAMAP" id="MF_03154">
    <property type="entry name" value="Salvage_MtnD_euk"/>
    <property type="match status" value="1"/>
</dbReference>
<sequence length="187" mass="22156">MVKVWYMDNKENDQRLEHHKSPPEYLSLEDLHQKTGVEHFTINADSYEDDELLTAIRKDRNYSYEDEITCSKSCLPDFENKLKSFYTEHLHTDEEIRLVLDGSGYFDVRDAKDDWIRIAVSKGDLIIIPAGIYHRFTLDIENYIKAKRYFVGEPIWLPYNRPSDNMECRQKYLNHQANGFLPITNSK</sequence>
<keyword evidence="5 12" id="KW-0028">Amino-acid biosynthesis</keyword>
<dbReference type="FunFam" id="2.60.120.10:FF:000031">
    <property type="entry name" value="1,2-dihydroxy-3-keto-5-methylthiopentene dioxygenase"/>
    <property type="match status" value="1"/>
</dbReference>
<feature type="binding site" evidence="12">
    <location>
        <position position="91"/>
    </location>
    <ligand>
        <name>Fe(2+)</name>
        <dbReference type="ChEBI" id="CHEBI:29033"/>
        <note>for iron-dependent acireductone dioxygenase activity</note>
    </ligand>
</feature>
<dbReference type="SUPFAM" id="SSF51182">
    <property type="entry name" value="RmlC-like cupins"/>
    <property type="match status" value="1"/>
</dbReference>
<comment type="catalytic activity">
    <reaction evidence="12">
        <text>1,2-dihydroxy-5-(methylsulfanyl)pent-1-en-3-one + O2 = 3-(methylsulfanyl)propanoate + CO + formate + 2 H(+)</text>
        <dbReference type="Rhea" id="RHEA:14161"/>
        <dbReference type="ChEBI" id="CHEBI:15378"/>
        <dbReference type="ChEBI" id="CHEBI:15379"/>
        <dbReference type="ChEBI" id="CHEBI:15740"/>
        <dbReference type="ChEBI" id="CHEBI:17245"/>
        <dbReference type="ChEBI" id="CHEBI:49016"/>
        <dbReference type="ChEBI" id="CHEBI:49252"/>
        <dbReference type="EC" id="1.13.11.53"/>
    </reaction>
</comment>
<evidence type="ECO:0000256" key="12">
    <source>
        <dbReference type="HAMAP-Rule" id="MF_03154"/>
    </source>
</evidence>
<dbReference type="GO" id="GO:0005737">
    <property type="term" value="C:cytoplasm"/>
    <property type="evidence" value="ECO:0007669"/>
    <property type="project" value="UniProtKB-SubCell"/>
</dbReference>
<evidence type="ECO:0000256" key="1">
    <source>
        <dbReference type="ARBA" id="ARBA00000428"/>
    </source>
</evidence>
<dbReference type="PANTHER" id="PTHR23418">
    <property type="entry name" value="ACIREDUCTONE DIOXYGENASE"/>
    <property type="match status" value="1"/>
</dbReference>
<dbReference type="GO" id="GO:0019509">
    <property type="term" value="P:L-methionine salvage from methylthioadenosine"/>
    <property type="evidence" value="ECO:0007669"/>
    <property type="project" value="UniProtKB-UniRule"/>
</dbReference>
<dbReference type="InterPro" id="IPR004313">
    <property type="entry name" value="ARD"/>
</dbReference>
<keyword evidence="9 12" id="KW-0408">Iron</keyword>
<dbReference type="RefSeq" id="XP_011202424.2">
    <property type="nucleotide sequence ID" value="XM_011204122.4"/>
</dbReference>
<dbReference type="GO" id="GO:0016151">
    <property type="term" value="F:nickel cation binding"/>
    <property type="evidence" value="ECO:0007669"/>
    <property type="project" value="UniProtKB-UniRule"/>
</dbReference>
<comment type="subcellular location">
    <subcellularLocation>
        <location evidence="2">Cell membrane</location>
        <topology evidence="2">Peripheral membrane protein</topology>
        <orientation evidence="2">Cytoplasmic side</orientation>
    </subcellularLocation>
    <subcellularLocation>
        <location evidence="12">Cytoplasm</location>
    </subcellularLocation>
    <subcellularLocation>
        <location evidence="12">Nucleus</location>
    </subcellularLocation>
</comment>
<feature type="binding site" evidence="12">
    <location>
        <position position="89"/>
    </location>
    <ligand>
        <name>Ni(2+)</name>
        <dbReference type="ChEBI" id="CHEBI:49786"/>
        <note>for nickel-dependent acireductone dioxygenase activity</note>
    </ligand>
</feature>
<feature type="binding site" evidence="12">
    <location>
        <position position="89"/>
    </location>
    <ligand>
        <name>Fe(2+)</name>
        <dbReference type="ChEBI" id="CHEBI:29033"/>
        <note>for iron-dependent acireductone dioxygenase activity</note>
    </ligand>
</feature>
<dbReference type="EC" id="1.13.11.53" evidence="12"/>
<evidence type="ECO:0000256" key="3">
    <source>
        <dbReference type="ARBA" id="ARBA00022490"/>
    </source>
</evidence>
<organism evidence="13">
    <name type="scientific">Bactrocera dorsalis</name>
    <name type="common">Oriental fruit fly</name>
    <name type="synonym">Dacus dorsalis</name>
    <dbReference type="NCBI Taxonomy" id="27457"/>
    <lineage>
        <taxon>Eukaryota</taxon>
        <taxon>Metazoa</taxon>
        <taxon>Ecdysozoa</taxon>
        <taxon>Arthropoda</taxon>
        <taxon>Hexapoda</taxon>
        <taxon>Insecta</taxon>
        <taxon>Pterygota</taxon>
        <taxon>Neoptera</taxon>
        <taxon>Endopterygota</taxon>
        <taxon>Diptera</taxon>
        <taxon>Brachycera</taxon>
        <taxon>Muscomorpha</taxon>
        <taxon>Tephritoidea</taxon>
        <taxon>Tephritidae</taxon>
        <taxon>Bactrocera</taxon>
        <taxon>Bactrocera</taxon>
    </lineage>
</organism>
<dbReference type="GO" id="GO:0005886">
    <property type="term" value="C:plasma membrane"/>
    <property type="evidence" value="ECO:0007669"/>
    <property type="project" value="UniProtKB-SubCell"/>
</dbReference>
<evidence type="ECO:0000256" key="2">
    <source>
        <dbReference type="ARBA" id="ARBA00004413"/>
    </source>
</evidence>
<proteinExistence type="inferred from homology"/>
<comment type="function">
    <text evidence="12">Catalyzes 2 different reactions between oxygen and the acireductone 1,2-dihydroxy-3-keto-5-methylthiopentene (DHK-MTPene) depending upon the metal bound in the active site. Fe-containing acireductone dioxygenase (Fe-ARD) produces formate and 2-keto-4-methylthiobutyrate (KMTB), the alpha-ketoacid precursor of methionine in the methionine recycle pathway. Ni-containing acireductone dioxygenase (Ni-ARD) produces methylthiopropionate, carbon monoxide and formate, and does not lie on the methionine recycle pathway.</text>
</comment>
<dbReference type="Gene3D" id="2.60.120.10">
    <property type="entry name" value="Jelly Rolls"/>
    <property type="match status" value="1"/>
</dbReference>
<dbReference type="InterPro" id="IPR027496">
    <property type="entry name" value="ARD_euk"/>
</dbReference>
<gene>
    <name evidence="13" type="primary">MTND</name>
</gene>
<reference evidence="13" key="1">
    <citation type="journal article" date="2014" name="BMC Genomics">
        <title>Characterizing the developmental transcriptome of the oriental fruit fly, Bactrocera dorsalis (Diptera: Tephritidae) through comparative genomic analysis with Drosophila melanogaster utilizing modENCODE datasets.</title>
        <authorList>
            <person name="Geib S.M."/>
            <person name="Calla B."/>
            <person name="Hall B."/>
            <person name="Hou S."/>
            <person name="Manoukis N.C."/>
        </authorList>
    </citation>
    <scope>NUCLEOTIDE SEQUENCE</scope>
    <source>
        <strain evidence="13">Punador</strain>
    </source>
</reference>
<evidence type="ECO:0000256" key="7">
    <source>
        <dbReference type="ARBA" id="ARBA00022964"/>
    </source>
</evidence>
<dbReference type="GO" id="GO:0005506">
    <property type="term" value="F:iron ion binding"/>
    <property type="evidence" value="ECO:0007669"/>
    <property type="project" value="UniProtKB-UniRule"/>
</dbReference>
<keyword evidence="3 12" id="KW-0963">Cytoplasm</keyword>
<feature type="binding site" evidence="12">
    <location>
        <position position="95"/>
    </location>
    <ligand>
        <name>Fe(2+)</name>
        <dbReference type="ChEBI" id="CHEBI:29033"/>
        <note>for iron-dependent acireductone dioxygenase activity</note>
    </ligand>
</feature>
<dbReference type="EMBL" id="GAKP01001400">
    <property type="protein sequence ID" value="JAC57552.1"/>
    <property type="molecule type" value="Transcribed_RNA"/>
</dbReference>
<dbReference type="CDD" id="cd02232">
    <property type="entry name" value="cupin_ARD"/>
    <property type="match status" value="1"/>
</dbReference>
<comment type="catalytic activity">
    <reaction evidence="1 12">
        <text>1,2-dihydroxy-5-(methylsulfanyl)pent-1-en-3-one + O2 = 4-methylsulfanyl-2-oxobutanoate + formate + 2 H(+)</text>
        <dbReference type="Rhea" id="RHEA:24504"/>
        <dbReference type="ChEBI" id="CHEBI:15378"/>
        <dbReference type="ChEBI" id="CHEBI:15379"/>
        <dbReference type="ChEBI" id="CHEBI:15740"/>
        <dbReference type="ChEBI" id="CHEBI:16723"/>
        <dbReference type="ChEBI" id="CHEBI:49252"/>
        <dbReference type="EC" id="1.13.11.54"/>
    </reaction>
</comment>
<dbReference type="InterPro" id="IPR014710">
    <property type="entry name" value="RmlC-like_jellyroll"/>
</dbReference>
<feature type="binding site" evidence="12">
    <location>
        <position position="134"/>
    </location>
    <ligand>
        <name>Ni(2+)</name>
        <dbReference type="ChEBI" id="CHEBI:49786"/>
        <note>for nickel-dependent acireductone dioxygenase activity</note>
    </ligand>
</feature>
<evidence type="ECO:0000256" key="9">
    <source>
        <dbReference type="ARBA" id="ARBA00023004"/>
    </source>
</evidence>
<dbReference type="Pfam" id="PF03079">
    <property type="entry name" value="ARD"/>
    <property type="match status" value="1"/>
</dbReference>
<accession>A0A034WT85</accession>
<name>A0A034WT85_BACDO</name>
<dbReference type="GO" id="GO:0010308">
    <property type="term" value="F:acireductone dioxygenase (Ni2+-requiring) activity"/>
    <property type="evidence" value="ECO:0007669"/>
    <property type="project" value="UniProtKB-UniRule"/>
</dbReference>
<dbReference type="InterPro" id="IPR011051">
    <property type="entry name" value="RmlC_Cupin_sf"/>
</dbReference>
<evidence type="ECO:0000256" key="8">
    <source>
        <dbReference type="ARBA" id="ARBA00023002"/>
    </source>
</evidence>
<comment type="cofactor">
    <cofactor evidence="12">
        <name>Fe(2+)</name>
        <dbReference type="ChEBI" id="CHEBI:29033"/>
    </cofactor>
    <cofactor evidence="12">
        <name>Ni(2+)</name>
        <dbReference type="ChEBI" id="CHEBI:49786"/>
    </cofactor>
    <text evidence="12">Binds either 1 Fe or Ni cation per monomer. Iron-binding promotes an acireductone dioxygenase reaction producing 2-keto-4-methylthiobutyrate, while nickel-binding promotes an acireductone dioxygenase reaction producing 3-(methylsulfanyl)propanoate.</text>
</comment>
<dbReference type="GO" id="GO:0010309">
    <property type="term" value="F:acireductone dioxygenase [iron(II)-requiring] activity"/>
    <property type="evidence" value="ECO:0007669"/>
    <property type="project" value="UniProtKB-UniRule"/>
</dbReference>
<evidence type="ECO:0000256" key="10">
    <source>
        <dbReference type="ARBA" id="ARBA00023167"/>
    </source>
</evidence>
<keyword evidence="4 12" id="KW-0533">Nickel</keyword>
<dbReference type="AlphaFoldDB" id="A0A034WT85"/>
<dbReference type="GO" id="GO:0005634">
    <property type="term" value="C:nucleus"/>
    <property type="evidence" value="ECO:0007669"/>
    <property type="project" value="UniProtKB-SubCell"/>
</dbReference>
<feature type="binding site" evidence="12">
    <location>
        <position position="95"/>
    </location>
    <ligand>
        <name>Ni(2+)</name>
        <dbReference type="ChEBI" id="CHEBI:49786"/>
        <note>for nickel-dependent acireductone dioxygenase activity</note>
    </ligand>
</feature>
<comment type="similarity">
    <text evidence="12">Belongs to the acireductone dioxygenase (ARD) family.</text>
</comment>
<dbReference type="GeneID" id="105225592"/>
<protein>
    <recommendedName>
        <fullName evidence="12">Acireductone dioxygenase</fullName>
    </recommendedName>
    <alternativeName>
        <fullName evidence="12">Acireductone dioxygenase (Fe(2+)-requiring)</fullName>
        <shortName evidence="12">ARD'</shortName>
        <shortName evidence="12">Fe-ARD</shortName>
        <ecNumber evidence="12">1.13.11.54</ecNumber>
    </alternativeName>
    <alternativeName>
        <fullName evidence="12">Acireductone dioxygenase (Ni(2+)-requiring)</fullName>
        <shortName evidence="12">ARD</shortName>
        <shortName evidence="12">Ni-ARD</shortName>
        <ecNumber evidence="12">1.13.11.53</ecNumber>
    </alternativeName>
</protein>
<evidence type="ECO:0000256" key="5">
    <source>
        <dbReference type="ARBA" id="ARBA00022605"/>
    </source>
</evidence>
<dbReference type="PANTHER" id="PTHR23418:SF0">
    <property type="entry name" value="ACIREDUCTONE DIOXYGENASE"/>
    <property type="match status" value="1"/>
</dbReference>